<organism evidence="2 3">
    <name type="scientific">Chitinophaga terrae</name>
    <name type="common">ex Kim and Jung 2007</name>
    <dbReference type="NCBI Taxonomy" id="408074"/>
    <lineage>
        <taxon>Bacteria</taxon>
        <taxon>Pseudomonadati</taxon>
        <taxon>Bacteroidota</taxon>
        <taxon>Chitinophagia</taxon>
        <taxon>Chitinophagales</taxon>
        <taxon>Chitinophagaceae</taxon>
        <taxon>Chitinophaga</taxon>
    </lineage>
</organism>
<dbReference type="AlphaFoldDB" id="A0A1H4FK19"/>
<sequence length="230" mass="26143">MALNCIIIGADPQGFHKLESYLCEIPGLYLIGRFATFEDADELIEEGVIDILIVGLMENDPELDTAAIDLLPIFVMLYDESLKEIVDLLPVGKLTLPITLSTVSDTFFQIINKINMEGIQIPSRFSSSFSIRTLDRTEKVQYADLQYVEVMNDHIMLHLSDQKIVTEETLDVIIARLPANMFMRVHRWFVVNFKHIDHIGENYVAVAGGVQIRLTSATRQELLKRYKAVQ</sequence>
<dbReference type="PROSITE" id="PS50930">
    <property type="entry name" value="HTH_LYTTR"/>
    <property type="match status" value="1"/>
</dbReference>
<evidence type="ECO:0000313" key="2">
    <source>
        <dbReference type="EMBL" id="SEA97098.1"/>
    </source>
</evidence>
<protein>
    <submittedName>
        <fullName evidence="2">DNA-binding response regulator, LytR/AlgR family</fullName>
    </submittedName>
</protein>
<dbReference type="InterPro" id="IPR007492">
    <property type="entry name" value="LytTR_DNA-bd_dom"/>
</dbReference>
<dbReference type="InterPro" id="IPR046947">
    <property type="entry name" value="LytR-like"/>
</dbReference>
<dbReference type="Gene3D" id="2.40.50.1020">
    <property type="entry name" value="LytTr DNA-binding domain"/>
    <property type="match status" value="1"/>
</dbReference>
<accession>A0A1H4FK19</accession>
<evidence type="ECO:0000313" key="3">
    <source>
        <dbReference type="Proteomes" id="UP000199656"/>
    </source>
</evidence>
<evidence type="ECO:0000259" key="1">
    <source>
        <dbReference type="PROSITE" id="PS50930"/>
    </source>
</evidence>
<dbReference type="GO" id="GO:0000156">
    <property type="term" value="F:phosphorelay response regulator activity"/>
    <property type="evidence" value="ECO:0007669"/>
    <property type="project" value="InterPro"/>
</dbReference>
<reference evidence="3" key="1">
    <citation type="submission" date="2016-10" db="EMBL/GenBank/DDBJ databases">
        <authorList>
            <person name="Varghese N."/>
            <person name="Submissions S."/>
        </authorList>
    </citation>
    <scope>NUCLEOTIDE SEQUENCE [LARGE SCALE GENOMIC DNA]</scope>
    <source>
        <strain evidence="3">DSM 23920</strain>
    </source>
</reference>
<dbReference type="PANTHER" id="PTHR37299:SF1">
    <property type="entry name" value="STAGE 0 SPORULATION PROTEIN A HOMOLOG"/>
    <property type="match status" value="1"/>
</dbReference>
<dbReference type="OrthoDB" id="653109at2"/>
<dbReference type="EMBL" id="FNRL01000025">
    <property type="protein sequence ID" value="SEA97098.1"/>
    <property type="molecule type" value="Genomic_DNA"/>
</dbReference>
<dbReference type="GO" id="GO:0003677">
    <property type="term" value="F:DNA binding"/>
    <property type="evidence" value="ECO:0007669"/>
    <property type="project" value="UniProtKB-KW"/>
</dbReference>
<dbReference type="SMART" id="SM00850">
    <property type="entry name" value="LytTR"/>
    <property type="match status" value="1"/>
</dbReference>
<dbReference type="RefSeq" id="WP_089764292.1">
    <property type="nucleotide sequence ID" value="NZ_BKAT01000045.1"/>
</dbReference>
<dbReference type="STRING" id="408074.SAMN05660909_04428"/>
<dbReference type="Proteomes" id="UP000199656">
    <property type="component" value="Unassembled WGS sequence"/>
</dbReference>
<keyword evidence="2" id="KW-0238">DNA-binding</keyword>
<proteinExistence type="predicted"/>
<dbReference type="PANTHER" id="PTHR37299">
    <property type="entry name" value="TRANSCRIPTIONAL REGULATOR-RELATED"/>
    <property type="match status" value="1"/>
</dbReference>
<gene>
    <name evidence="2" type="ORF">SAMN05660909_04428</name>
</gene>
<dbReference type="Pfam" id="PF04397">
    <property type="entry name" value="LytTR"/>
    <property type="match status" value="1"/>
</dbReference>
<name>A0A1H4FK19_9BACT</name>
<keyword evidence="3" id="KW-1185">Reference proteome</keyword>
<feature type="domain" description="HTH LytTR-type" evidence="1">
    <location>
        <begin position="129"/>
        <end position="199"/>
    </location>
</feature>